<evidence type="ECO:0000313" key="4">
    <source>
        <dbReference type="EMBL" id="SNX85158.1"/>
    </source>
</evidence>
<dbReference type="Proteomes" id="UP001294444">
    <property type="component" value="Unassembled WGS sequence"/>
</dbReference>
<feature type="compositionally biased region" description="Low complexity" evidence="2">
    <location>
        <begin position="269"/>
        <end position="287"/>
    </location>
</feature>
<evidence type="ECO:0000256" key="1">
    <source>
        <dbReference type="ARBA" id="ARBA00009856"/>
    </source>
</evidence>
<evidence type="ECO:0000256" key="2">
    <source>
        <dbReference type="SAM" id="MobiDB-lite"/>
    </source>
</evidence>
<organism evidence="4 5">
    <name type="scientific">Melanopsichium pennsylvanicum</name>
    <dbReference type="NCBI Taxonomy" id="63383"/>
    <lineage>
        <taxon>Eukaryota</taxon>
        <taxon>Fungi</taxon>
        <taxon>Dikarya</taxon>
        <taxon>Basidiomycota</taxon>
        <taxon>Ustilaginomycotina</taxon>
        <taxon>Ustilaginomycetes</taxon>
        <taxon>Ustilaginales</taxon>
        <taxon>Ustilaginaceae</taxon>
        <taxon>Melanopsichium</taxon>
    </lineage>
</organism>
<accession>A0AAJ4XN14</accession>
<feature type="compositionally biased region" description="Basic and acidic residues" evidence="2">
    <location>
        <begin position="173"/>
        <end position="197"/>
    </location>
</feature>
<feature type="compositionally biased region" description="Basic and acidic residues" evidence="2">
    <location>
        <begin position="121"/>
        <end position="139"/>
    </location>
</feature>
<dbReference type="GO" id="GO:0005737">
    <property type="term" value="C:cytoplasm"/>
    <property type="evidence" value="ECO:0007669"/>
    <property type="project" value="TreeGrafter"/>
</dbReference>
<evidence type="ECO:0000313" key="5">
    <source>
        <dbReference type="Proteomes" id="UP001294444"/>
    </source>
</evidence>
<protein>
    <recommendedName>
        <fullName evidence="3">SRR1-like domain-containing protein</fullName>
    </recommendedName>
</protein>
<sequence length="517" mass="59083">MTESEIPFEIVQSRKKRNARITKPLDQTYSSTISASQPTAATTCTKSFTNTNGTITGYVSSGFTYTARKGGKMRRNAKFSTGCVLNQDQEKERSMTRALDTIDIFVRYLGSEIQQYSWSNDKCRQEKSEDQNERMERKNSFAQRIRDCLHSVWSPSSSTDAGVKFEEQMEQLELKKDEEGKGEQSRKSDSEKERNKSEEEEEEKKKKKKGKAVLPRRIVCLGLGSPSSSRSAQVQLALLLVIRSYLSLLHTDNKSRIRPTWTNSNQHDNLSLPSSSSSSSNIPSSNSRAQPNHTDTITTTTTIISNSGSNVAYPTPPKTGSIRYDIECVAYDPIFTQLDADILSKFDILTPHHQPNSNPTADVTDQDDRVTHWIESYYTSISTIPTLLYMPHCDRDLYEHVLSLNYSTNLHPTSTSYLKPWMHFERRLILLSNVLQNYRVLNTHLEMTCPILSRLMDEWQLEHLPNWTSQKRTELAKSTNNDFSSNDKNGGNENVDVNEFCRLWDKNALRDLAFHWL</sequence>
<dbReference type="EMBL" id="OAPG01000009">
    <property type="protein sequence ID" value="SNX85158.1"/>
    <property type="molecule type" value="Genomic_DNA"/>
</dbReference>
<dbReference type="PANTHER" id="PTHR28626:SF3">
    <property type="entry name" value="SRR1-LIKE PROTEIN"/>
    <property type="match status" value="1"/>
</dbReference>
<dbReference type="AlphaFoldDB" id="A0AAJ4XN14"/>
<dbReference type="GO" id="GO:0005634">
    <property type="term" value="C:nucleus"/>
    <property type="evidence" value="ECO:0007669"/>
    <property type="project" value="TreeGrafter"/>
</dbReference>
<feature type="region of interest" description="Disordered" evidence="2">
    <location>
        <begin position="256"/>
        <end position="294"/>
    </location>
</feature>
<gene>
    <name evidence="4" type="ORF">MEPE_03867</name>
</gene>
<proteinExistence type="inferred from homology"/>
<keyword evidence="5" id="KW-1185">Reference proteome</keyword>
<reference evidence="4" key="1">
    <citation type="submission" date="2023-10" db="EMBL/GenBank/DDBJ databases">
        <authorList>
            <person name="Guldener U."/>
        </authorList>
    </citation>
    <scope>NUCLEOTIDE SEQUENCE</scope>
    <source>
        <strain evidence="4">Mp4</strain>
    </source>
</reference>
<dbReference type="PANTHER" id="PTHR28626">
    <property type="entry name" value="SRR1-LIKE PROTEIN"/>
    <property type="match status" value="1"/>
</dbReference>
<feature type="domain" description="SRR1-like" evidence="3">
    <location>
        <begin position="326"/>
        <end position="516"/>
    </location>
</feature>
<feature type="domain" description="SRR1-like" evidence="3">
    <location>
        <begin position="211"/>
        <end position="248"/>
    </location>
</feature>
<comment type="caution">
    <text evidence="4">The sequence shown here is derived from an EMBL/GenBank/DDBJ whole genome shotgun (WGS) entry which is preliminary data.</text>
</comment>
<feature type="region of interest" description="Disordered" evidence="2">
    <location>
        <begin position="119"/>
        <end position="139"/>
    </location>
</feature>
<name>A0AAJ4XN14_9BASI</name>
<dbReference type="InterPro" id="IPR012942">
    <property type="entry name" value="SRR1-like"/>
</dbReference>
<evidence type="ECO:0000259" key="3">
    <source>
        <dbReference type="Pfam" id="PF07985"/>
    </source>
</evidence>
<dbReference type="InterPro" id="IPR040044">
    <property type="entry name" value="SRR1L"/>
</dbReference>
<feature type="region of interest" description="Disordered" evidence="2">
    <location>
        <begin position="173"/>
        <end position="211"/>
    </location>
</feature>
<dbReference type="Pfam" id="PF07985">
    <property type="entry name" value="SRR1"/>
    <property type="match status" value="2"/>
</dbReference>
<comment type="similarity">
    <text evidence="1">Belongs to the SRR1 family.</text>
</comment>